<feature type="domain" description="Alpha/beta hydrolase fold-3" evidence="2">
    <location>
        <begin position="49"/>
        <end position="246"/>
    </location>
</feature>
<feature type="non-terminal residue" evidence="3">
    <location>
        <position position="1"/>
    </location>
</feature>
<evidence type="ECO:0000259" key="2">
    <source>
        <dbReference type="Pfam" id="PF07859"/>
    </source>
</evidence>
<keyword evidence="3" id="KW-0378">Hydrolase</keyword>
<protein>
    <submittedName>
        <fullName evidence="3">Alpha/beta-hydrolase</fullName>
    </submittedName>
</protein>
<gene>
    <name evidence="3" type="ORF">BS50DRAFT_462842</name>
</gene>
<dbReference type="InterPro" id="IPR029058">
    <property type="entry name" value="AB_hydrolase_fold"/>
</dbReference>
<dbReference type="GO" id="GO:0016787">
    <property type="term" value="F:hydrolase activity"/>
    <property type="evidence" value="ECO:0007669"/>
    <property type="project" value="UniProtKB-KW"/>
</dbReference>
<evidence type="ECO:0000313" key="4">
    <source>
        <dbReference type="Proteomes" id="UP000240883"/>
    </source>
</evidence>
<organism evidence="3 4">
    <name type="scientific">Corynespora cassiicola Philippines</name>
    <dbReference type="NCBI Taxonomy" id="1448308"/>
    <lineage>
        <taxon>Eukaryota</taxon>
        <taxon>Fungi</taxon>
        <taxon>Dikarya</taxon>
        <taxon>Ascomycota</taxon>
        <taxon>Pezizomycotina</taxon>
        <taxon>Dothideomycetes</taxon>
        <taxon>Pleosporomycetidae</taxon>
        <taxon>Pleosporales</taxon>
        <taxon>Corynesporascaceae</taxon>
        <taxon>Corynespora</taxon>
    </lineage>
</organism>
<dbReference type="Proteomes" id="UP000240883">
    <property type="component" value="Unassembled WGS sequence"/>
</dbReference>
<accession>A0A2T2PBY6</accession>
<evidence type="ECO:0000313" key="3">
    <source>
        <dbReference type="EMBL" id="PSN75181.1"/>
    </source>
</evidence>
<dbReference type="EMBL" id="KZ678128">
    <property type="protein sequence ID" value="PSN75181.1"/>
    <property type="molecule type" value="Genomic_DNA"/>
</dbReference>
<reference evidence="3 4" key="1">
    <citation type="journal article" date="2018" name="Front. Microbiol.">
        <title>Genome-Wide Analysis of Corynespora cassiicola Leaf Fall Disease Putative Effectors.</title>
        <authorList>
            <person name="Lopez D."/>
            <person name="Ribeiro S."/>
            <person name="Label P."/>
            <person name="Fumanal B."/>
            <person name="Venisse J.S."/>
            <person name="Kohler A."/>
            <person name="de Oliveira R.R."/>
            <person name="Labutti K."/>
            <person name="Lipzen A."/>
            <person name="Lail K."/>
            <person name="Bauer D."/>
            <person name="Ohm R.A."/>
            <person name="Barry K.W."/>
            <person name="Spatafora J."/>
            <person name="Grigoriev I.V."/>
            <person name="Martin F.M."/>
            <person name="Pujade-Renaud V."/>
        </authorList>
    </citation>
    <scope>NUCLEOTIDE SEQUENCE [LARGE SCALE GENOMIC DNA]</scope>
    <source>
        <strain evidence="3 4">Philippines</strain>
    </source>
</reference>
<dbReference type="InterPro" id="IPR013094">
    <property type="entry name" value="AB_hydrolase_3"/>
</dbReference>
<dbReference type="AlphaFoldDB" id="A0A2T2PBY6"/>
<dbReference type="Pfam" id="PF07859">
    <property type="entry name" value="Abhydrolase_3"/>
    <property type="match status" value="1"/>
</dbReference>
<dbReference type="STRING" id="1448308.A0A2T2PBY6"/>
<keyword evidence="4" id="KW-1185">Reference proteome</keyword>
<evidence type="ECO:0000256" key="1">
    <source>
        <dbReference type="SAM" id="MobiDB-lite"/>
    </source>
</evidence>
<dbReference type="SUPFAM" id="SSF53474">
    <property type="entry name" value="alpha/beta-Hydrolases"/>
    <property type="match status" value="1"/>
</dbReference>
<dbReference type="OrthoDB" id="5396420at2759"/>
<sequence>AAPLRYERVGVPCRSNGSITVDILHSAAPASPILIYLPAGPVMPDYRDEEERVVSVLAAASKATIARVNYRASSEHQYPTPYHDVLFGFDWIRDNLLHHDSSSAHRPYLAKMGVCGELLGGSLATMLALTECHRGESRIGAAAVNNPIVDWVFPDDLPAVPATELPDPPAPDETSFPAEEDLMAWWSQKGKAEASPAAQKQSKRAKKPSPPTSWRMHQDNTVIPTLTLSGERDVLFRRPEDYFDRFASPIHFFRSPHGHLLYPTSDDDVASSSPASNIEPLDVEAQMSLNHYQSFDDTPTTPELPTLARCRAYARIYPPAGTNISLPAMHITTGLQSPLSDQASELAKMVQRSIARQMLKRQAGRSRWLDAKEKETYEKYASDKVRYVKHENLGLWTEHSDNPNWNSHVEVIGTWMAKSLEKD</sequence>
<dbReference type="Gene3D" id="3.40.50.1820">
    <property type="entry name" value="alpha/beta hydrolase"/>
    <property type="match status" value="1"/>
</dbReference>
<feature type="region of interest" description="Disordered" evidence="1">
    <location>
        <begin position="188"/>
        <end position="218"/>
    </location>
</feature>
<proteinExistence type="predicted"/>
<name>A0A2T2PBY6_CORCC</name>
<feature type="non-terminal residue" evidence="3">
    <location>
        <position position="423"/>
    </location>
</feature>